<comment type="caution">
    <text evidence="1">The sequence shown here is derived from an EMBL/GenBank/DDBJ whole genome shotgun (WGS) entry which is preliminary data.</text>
</comment>
<name>A0ACB9LGR5_9MYRT</name>
<evidence type="ECO:0000313" key="2">
    <source>
        <dbReference type="Proteomes" id="UP001057402"/>
    </source>
</evidence>
<protein>
    <submittedName>
        <fullName evidence="1">Uncharacterized protein</fullName>
    </submittedName>
</protein>
<reference evidence="2" key="1">
    <citation type="journal article" date="2023" name="Front. Plant Sci.">
        <title>Chromosomal-level genome assembly of Melastoma candidum provides insights into trichome evolution.</title>
        <authorList>
            <person name="Zhong Y."/>
            <person name="Wu W."/>
            <person name="Sun C."/>
            <person name="Zou P."/>
            <person name="Liu Y."/>
            <person name="Dai S."/>
            <person name="Zhou R."/>
        </authorList>
    </citation>
    <scope>NUCLEOTIDE SEQUENCE [LARGE SCALE GENOMIC DNA]</scope>
</reference>
<dbReference type="Proteomes" id="UP001057402">
    <property type="component" value="Chromosome 11"/>
</dbReference>
<evidence type="ECO:0000313" key="1">
    <source>
        <dbReference type="EMBL" id="KAI4310416.1"/>
    </source>
</evidence>
<keyword evidence="2" id="KW-1185">Reference proteome</keyword>
<proteinExistence type="predicted"/>
<gene>
    <name evidence="1" type="ORF">MLD38_035396</name>
</gene>
<organism evidence="1 2">
    <name type="scientific">Melastoma candidum</name>
    <dbReference type="NCBI Taxonomy" id="119954"/>
    <lineage>
        <taxon>Eukaryota</taxon>
        <taxon>Viridiplantae</taxon>
        <taxon>Streptophyta</taxon>
        <taxon>Embryophyta</taxon>
        <taxon>Tracheophyta</taxon>
        <taxon>Spermatophyta</taxon>
        <taxon>Magnoliopsida</taxon>
        <taxon>eudicotyledons</taxon>
        <taxon>Gunneridae</taxon>
        <taxon>Pentapetalae</taxon>
        <taxon>rosids</taxon>
        <taxon>malvids</taxon>
        <taxon>Myrtales</taxon>
        <taxon>Melastomataceae</taxon>
        <taxon>Melastomatoideae</taxon>
        <taxon>Melastomateae</taxon>
        <taxon>Melastoma</taxon>
    </lineage>
</organism>
<dbReference type="EMBL" id="CM042890">
    <property type="protein sequence ID" value="KAI4310416.1"/>
    <property type="molecule type" value="Genomic_DNA"/>
</dbReference>
<sequence>MLDWSSNRLSGEIPSSLRNLIRLDELYLSSNQLAGEIPSSIGNLTNLRALDLSRNRLSGEIPSSLGNLIWIDELYLYYNQLAGEIPSSLGNLTNLRTLVLNFNGLSGEIPSSLGNLIRLGELYLFSNQLVGEIPSSLGNLTNIRTLILFSNRLSGEIPSSLGNLIRLKTLYLSSNQLAGEIPSSIGNLTSLISLGLGSNYLTGVARLDLLLELKGIADVELSSNAFSSIIFPEHNASVTQLHSLYLDSLDLKEVPGFLQQQNKLGWLRMSKNNISGHIPQWLLEKTIRYLDLSFNNIQGTLSMPPSTISYYLISNNRLSGEIPSSICELQNMQVLDLADNNFTGELPPCFGNFSSHLRALSLRGNNFTGKITEFNRKGCQLNVVDLSANSFEGTLPRSIANCDKLEYANLGKNKIIDTFPSWLGSLPGLRVLMLHSNMFHGVLKACGNDSCFPNLKVITLSKNNLRGRLSADYFRNWPAMKYPTPNDEAPPAGIGLAGGFIVGVALEQAFGNDVQDWLARKWHKYRRSTA</sequence>
<accession>A0ACB9LGR5</accession>